<dbReference type="PANTHER" id="PTHR30126">
    <property type="entry name" value="HTH-TYPE TRANSCRIPTIONAL REGULATOR"/>
    <property type="match status" value="1"/>
</dbReference>
<dbReference type="Gene3D" id="3.40.190.10">
    <property type="entry name" value="Periplasmic binding protein-like II"/>
    <property type="match status" value="2"/>
</dbReference>
<reference evidence="7" key="1">
    <citation type="submission" date="2016-11" db="EMBL/GenBank/DDBJ databases">
        <authorList>
            <person name="Varghese N."/>
            <person name="Submissions S."/>
        </authorList>
    </citation>
    <scope>NUCLEOTIDE SEQUENCE [LARGE SCALE GENOMIC DNA]</scope>
    <source>
        <strain evidence="7">DSM 29440</strain>
    </source>
</reference>
<organism evidence="6 7">
    <name type="scientific">Vannielia litorea</name>
    <dbReference type="NCBI Taxonomy" id="1217970"/>
    <lineage>
        <taxon>Bacteria</taxon>
        <taxon>Pseudomonadati</taxon>
        <taxon>Pseudomonadota</taxon>
        <taxon>Alphaproteobacteria</taxon>
        <taxon>Rhodobacterales</taxon>
        <taxon>Paracoccaceae</taxon>
        <taxon>Vannielia</taxon>
    </lineage>
</organism>
<dbReference type="EMBL" id="FSRL01000001">
    <property type="protein sequence ID" value="SIO03079.1"/>
    <property type="molecule type" value="Genomic_DNA"/>
</dbReference>
<evidence type="ECO:0000313" key="7">
    <source>
        <dbReference type="Proteomes" id="UP000184932"/>
    </source>
</evidence>
<evidence type="ECO:0000256" key="2">
    <source>
        <dbReference type="ARBA" id="ARBA00023015"/>
    </source>
</evidence>
<evidence type="ECO:0000313" key="6">
    <source>
        <dbReference type="EMBL" id="SIO03079.1"/>
    </source>
</evidence>
<dbReference type="InterPro" id="IPR036390">
    <property type="entry name" value="WH_DNA-bd_sf"/>
</dbReference>
<dbReference type="OrthoDB" id="9803030at2"/>
<dbReference type="SUPFAM" id="SSF53850">
    <property type="entry name" value="Periplasmic binding protein-like II"/>
    <property type="match status" value="1"/>
</dbReference>
<keyword evidence="2" id="KW-0805">Transcription regulation</keyword>
<dbReference type="PRINTS" id="PR00039">
    <property type="entry name" value="HTHLYSR"/>
</dbReference>
<accession>A0A1N6G6A5</accession>
<comment type="similarity">
    <text evidence="1">Belongs to the LysR transcriptional regulatory family.</text>
</comment>
<dbReference type="SUPFAM" id="SSF46785">
    <property type="entry name" value="Winged helix' DNA-binding domain"/>
    <property type="match status" value="2"/>
</dbReference>
<dbReference type="STRING" id="1217970.SAMN05444002_2239"/>
<dbReference type="Proteomes" id="UP000184932">
    <property type="component" value="Unassembled WGS sequence"/>
</dbReference>
<dbReference type="PANTHER" id="PTHR30126:SF98">
    <property type="entry name" value="HTH-TYPE TRANSCRIPTIONAL ACTIVATOR BAUR"/>
    <property type="match status" value="1"/>
</dbReference>
<proteinExistence type="inferred from homology"/>
<dbReference type="AlphaFoldDB" id="A0A1N6G6A5"/>
<evidence type="ECO:0000259" key="5">
    <source>
        <dbReference type="PROSITE" id="PS50931"/>
    </source>
</evidence>
<evidence type="ECO:0000256" key="1">
    <source>
        <dbReference type="ARBA" id="ARBA00009437"/>
    </source>
</evidence>
<keyword evidence="3" id="KW-0238">DNA-binding</keyword>
<protein>
    <submittedName>
        <fullName evidence="6">Transcriptional regulator</fullName>
    </submittedName>
</protein>
<dbReference type="RefSeq" id="WP_074256283.1">
    <property type="nucleotide sequence ID" value="NZ_FSRL01000001.1"/>
</dbReference>
<dbReference type="InterPro" id="IPR005119">
    <property type="entry name" value="LysR_subst-bd"/>
</dbReference>
<evidence type="ECO:0000256" key="4">
    <source>
        <dbReference type="ARBA" id="ARBA00023163"/>
    </source>
</evidence>
<dbReference type="Gene3D" id="1.10.10.10">
    <property type="entry name" value="Winged helix-like DNA-binding domain superfamily/Winged helix DNA-binding domain"/>
    <property type="match status" value="2"/>
</dbReference>
<evidence type="ECO:0000256" key="3">
    <source>
        <dbReference type="ARBA" id="ARBA00023125"/>
    </source>
</evidence>
<dbReference type="GO" id="GO:0000976">
    <property type="term" value="F:transcription cis-regulatory region binding"/>
    <property type="evidence" value="ECO:0007669"/>
    <property type="project" value="TreeGrafter"/>
</dbReference>
<feature type="domain" description="HTH lysR-type" evidence="5">
    <location>
        <begin position="4"/>
        <end position="61"/>
    </location>
</feature>
<keyword evidence="7" id="KW-1185">Reference proteome</keyword>
<feature type="domain" description="HTH lysR-type" evidence="5">
    <location>
        <begin position="109"/>
        <end position="166"/>
    </location>
</feature>
<dbReference type="InterPro" id="IPR036388">
    <property type="entry name" value="WH-like_DNA-bd_sf"/>
</dbReference>
<keyword evidence="4" id="KW-0804">Transcription</keyword>
<dbReference type="Pfam" id="PF03466">
    <property type="entry name" value="LysR_substrate"/>
    <property type="match status" value="1"/>
</dbReference>
<dbReference type="GO" id="GO:0003700">
    <property type="term" value="F:DNA-binding transcription factor activity"/>
    <property type="evidence" value="ECO:0007669"/>
    <property type="project" value="InterPro"/>
</dbReference>
<name>A0A1N6G6A5_9RHOB</name>
<dbReference type="Pfam" id="PF00126">
    <property type="entry name" value="HTH_1"/>
    <property type="match status" value="2"/>
</dbReference>
<sequence length="411" mass="45108">MDFFNTRHLQAVVETARLRRVAMAADVVHLSQPAVTHAIAKIEKTLGAKLFDRRPDGMYCTPAGELFRIRAERVIGLLREGAAEAIRRASRDEKSGNGGASQRDFHGALTPVHLRTLLAMASAGNYSQAARALGVSQPSVHRAAKDLQRLAGIRFFESGRRGVALTLPGELLARQVRLASAELQQAVYEIAEAQGREATRITVGAMPLVRTSILPRAIDDVLNASPGAPQVRTVEGPYPDLLRALRFGELDFMIGAMRQPAPADDVVQEPLFDDALSVVVSRSHPLASRQETSLEDTLQFPWIAPPRETPAGSYLFETLKIPSLPGTPVKIVSSSLVLVRGLMMRGNYITIMSRRQIQLEEDLGVLTVLPVPLENNERSIGLTFRKGWRPTPAQDRLMTRLREIGAELSNK</sequence>
<gene>
    <name evidence="6" type="ORF">SAMN05444002_2239</name>
</gene>
<dbReference type="PROSITE" id="PS50931">
    <property type="entry name" value="HTH_LYSR"/>
    <property type="match status" value="2"/>
</dbReference>
<dbReference type="InterPro" id="IPR000847">
    <property type="entry name" value="LysR_HTH_N"/>
</dbReference>